<sequence>MDNKNNEVDLPVGDLCLYCGELVRAIQNREARVEQTRTSFYAQKPTCRVCEMFVAFLERFSDENSPFRANKTGIHKITITGESDLRVGKQADKRLSASHLHYGHGTRWYPMSSLQDLDLIIWANEGTPASGSGIVTSPPLRQDNSPETFRLVSSWLDDCIANHPECMVSVANEPIDDIAGPPLPTRVLDLGNNSIRLVETHGTTGRYVALSHCWGRDPDKWPPRTTQQTYIAHMADIPFSALPISYQHAIILTRGLGLSYLWIDSLCIIQDVTGSANTTPDWHAAVAAMGPLFSRATLTIAAAGACDATEPLFPAWPPADADVELSIEVPFFTNPANPADKSVSGGFHIAMRSPQPRAPAAGPLRRRAWSFQEWALARRVVFFMPGGVSWRCRRHEVDERGREISMCLEDPQKDWDIFVIEYIKARLSFARDRLVAIRGIGEELEKTRRGKFRFGCWTERKALEEMVLWVRGGLARPGREDVEGAPSWCWAALGGRKDLWLRWFRGEPGHDDRAAEVAPAEEMDISDDGVLSVTGPWRTCRVEDVAVRSCCLDALERGPGGEEFYYERCLEAHLSGNRRLPVHFLADEADVSSIVGFAAFDTGQPILDVVCVMITSTTRKSRDACCSWPENDPAGQTPESRESVPEYQQSRFGDSDVLNDEVIIAKKPSRHGKPLSPSITAYVILERYCSLRLSWLC</sequence>
<dbReference type="OrthoDB" id="47007at2759"/>
<comment type="caution">
    <text evidence="3">The sequence shown here is derived from an EMBL/GenBank/DDBJ whole genome shotgun (WGS) entry which is preliminary data.</text>
</comment>
<evidence type="ECO:0000256" key="1">
    <source>
        <dbReference type="SAM" id="MobiDB-lite"/>
    </source>
</evidence>
<evidence type="ECO:0000259" key="2">
    <source>
        <dbReference type="Pfam" id="PF06985"/>
    </source>
</evidence>
<organism evidence="3 4">
    <name type="scientific">Dactylonectria macrodidyma</name>
    <dbReference type="NCBI Taxonomy" id="307937"/>
    <lineage>
        <taxon>Eukaryota</taxon>
        <taxon>Fungi</taxon>
        <taxon>Dikarya</taxon>
        <taxon>Ascomycota</taxon>
        <taxon>Pezizomycotina</taxon>
        <taxon>Sordariomycetes</taxon>
        <taxon>Hypocreomycetidae</taxon>
        <taxon>Hypocreales</taxon>
        <taxon>Nectriaceae</taxon>
        <taxon>Dactylonectria</taxon>
    </lineage>
</organism>
<evidence type="ECO:0000313" key="4">
    <source>
        <dbReference type="Proteomes" id="UP000738349"/>
    </source>
</evidence>
<gene>
    <name evidence="3" type="ORF">EDB81DRAFT_772055</name>
</gene>
<dbReference type="PANTHER" id="PTHR33112:SF10">
    <property type="entry name" value="TOL"/>
    <property type="match status" value="1"/>
</dbReference>
<reference evidence="3" key="1">
    <citation type="journal article" date="2021" name="Nat. Commun.">
        <title>Genetic determinants of endophytism in the Arabidopsis root mycobiome.</title>
        <authorList>
            <person name="Mesny F."/>
            <person name="Miyauchi S."/>
            <person name="Thiergart T."/>
            <person name="Pickel B."/>
            <person name="Atanasova L."/>
            <person name="Karlsson M."/>
            <person name="Huettel B."/>
            <person name="Barry K.W."/>
            <person name="Haridas S."/>
            <person name="Chen C."/>
            <person name="Bauer D."/>
            <person name="Andreopoulos W."/>
            <person name="Pangilinan J."/>
            <person name="LaButti K."/>
            <person name="Riley R."/>
            <person name="Lipzen A."/>
            <person name="Clum A."/>
            <person name="Drula E."/>
            <person name="Henrissat B."/>
            <person name="Kohler A."/>
            <person name="Grigoriev I.V."/>
            <person name="Martin F.M."/>
            <person name="Hacquard S."/>
        </authorList>
    </citation>
    <scope>NUCLEOTIDE SEQUENCE</scope>
    <source>
        <strain evidence="3">MPI-CAGE-AT-0147</strain>
    </source>
</reference>
<name>A0A9P9FTX8_9HYPO</name>
<feature type="domain" description="Heterokaryon incompatibility" evidence="2">
    <location>
        <begin position="207"/>
        <end position="373"/>
    </location>
</feature>
<dbReference type="InterPro" id="IPR010730">
    <property type="entry name" value="HET"/>
</dbReference>
<dbReference type="EMBL" id="JAGMUV010000001">
    <property type="protein sequence ID" value="KAH7176179.1"/>
    <property type="molecule type" value="Genomic_DNA"/>
</dbReference>
<keyword evidence="4" id="KW-1185">Reference proteome</keyword>
<feature type="region of interest" description="Disordered" evidence="1">
    <location>
        <begin position="627"/>
        <end position="651"/>
    </location>
</feature>
<accession>A0A9P9FTX8</accession>
<protein>
    <recommendedName>
        <fullName evidence="2">Heterokaryon incompatibility domain-containing protein</fullName>
    </recommendedName>
</protein>
<proteinExistence type="predicted"/>
<dbReference type="Proteomes" id="UP000738349">
    <property type="component" value="Unassembled WGS sequence"/>
</dbReference>
<dbReference type="Pfam" id="PF06985">
    <property type="entry name" value="HET"/>
    <property type="match status" value="1"/>
</dbReference>
<dbReference type="PANTHER" id="PTHR33112">
    <property type="entry name" value="DOMAIN PROTEIN, PUTATIVE-RELATED"/>
    <property type="match status" value="1"/>
</dbReference>
<dbReference type="AlphaFoldDB" id="A0A9P9FTX8"/>
<evidence type="ECO:0000313" key="3">
    <source>
        <dbReference type="EMBL" id="KAH7176179.1"/>
    </source>
</evidence>